<dbReference type="Gene3D" id="2.60.40.10">
    <property type="entry name" value="Immunoglobulins"/>
    <property type="match status" value="2"/>
</dbReference>
<dbReference type="PROSITE" id="PS00719">
    <property type="entry name" value="GLYCOSYL_HYDROL_F2_1"/>
    <property type="match status" value="1"/>
</dbReference>
<feature type="domain" description="Beta galactosidase small chain/" evidence="9">
    <location>
        <begin position="1010"/>
        <end position="1287"/>
    </location>
</feature>
<dbReference type="GO" id="GO:0005990">
    <property type="term" value="P:lactose catabolic process"/>
    <property type="evidence" value="ECO:0007669"/>
    <property type="project" value="TreeGrafter"/>
</dbReference>
<dbReference type="InterPro" id="IPR017853">
    <property type="entry name" value="GH"/>
</dbReference>
<feature type="compositionally biased region" description="Basic and acidic residues" evidence="8">
    <location>
        <begin position="760"/>
        <end position="773"/>
    </location>
</feature>
<evidence type="ECO:0000256" key="8">
    <source>
        <dbReference type="SAM" id="MobiDB-lite"/>
    </source>
</evidence>
<dbReference type="InterPro" id="IPR006101">
    <property type="entry name" value="Glyco_hydro_2"/>
</dbReference>
<feature type="compositionally biased region" description="Polar residues" evidence="8">
    <location>
        <begin position="981"/>
        <end position="1003"/>
    </location>
</feature>
<dbReference type="InterPro" id="IPR023230">
    <property type="entry name" value="Glyco_hydro_2_CS"/>
</dbReference>
<dbReference type="Pfam" id="PF02836">
    <property type="entry name" value="Glyco_hydro_2_C"/>
    <property type="match status" value="1"/>
</dbReference>
<dbReference type="SUPFAM" id="SSF51445">
    <property type="entry name" value="(Trans)glycosidases"/>
    <property type="match status" value="1"/>
</dbReference>
<dbReference type="SUPFAM" id="SSF52266">
    <property type="entry name" value="SGNH hydrolase"/>
    <property type="match status" value="1"/>
</dbReference>
<dbReference type="Gene3D" id="3.20.20.80">
    <property type="entry name" value="Glycosidases"/>
    <property type="match status" value="1"/>
</dbReference>
<dbReference type="InterPro" id="IPR008979">
    <property type="entry name" value="Galactose-bd-like_sf"/>
</dbReference>
<gene>
    <name evidence="10" type="primary">lacZ_6</name>
    <name evidence="10" type="ORF">Pla175_37320</name>
</gene>
<dbReference type="Gene3D" id="3.40.50.1110">
    <property type="entry name" value="SGNH hydrolase"/>
    <property type="match status" value="1"/>
</dbReference>
<dbReference type="GO" id="GO:0030246">
    <property type="term" value="F:carbohydrate binding"/>
    <property type="evidence" value="ECO:0007669"/>
    <property type="project" value="InterPro"/>
</dbReference>
<dbReference type="SUPFAM" id="SSF74650">
    <property type="entry name" value="Galactose mutarotase-like"/>
    <property type="match status" value="1"/>
</dbReference>
<keyword evidence="4 7" id="KW-0378">Hydrolase</keyword>
<evidence type="ECO:0000256" key="1">
    <source>
        <dbReference type="ARBA" id="ARBA00001412"/>
    </source>
</evidence>
<dbReference type="EMBL" id="CP036291">
    <property type="protein sequence ID" value="QDU90329.1"/>
    <property type="molecule type" value="Genomic_DNA"/>
</dbReference>
<dbReference type="InterPro" id="IPR036156">
    <property type="entry name" value="Beta-gal/glucu_dom_sf"/>
</dbReference>
<dbReference type="InterPro" id="IPR005181">
    <property type="entry name" value="SASA"/>
</dbReference>
<dbReference type="GO" id="GO:0004565">
    <property type="term" value="F:beta-galactosidase activity"/>
    <property type="evidence" value="ECO:0007669"/>
    <property type="project" value="UniProtKB-EC"/>
</dbReference>
<dbReference type="InterPro" id="IPR036514">
    <property type="entry name" value="SGNH_hydro_sf"/>
</dbReference>
<dbReference type="Proteomes" id="UP000317429">
    <property type="component" value="Chromosome"/>
</dbReference>
<dbReference type="InterPro" id="IPR006104">
    <property type="entry name" value="Glyco_hydro_2_N"/>
</dbReference>
<dbReference type="Gene3D" id="2.70.98.10">
    <property type="match status" value="1"/>
</dbReference>
<proteinExistence type="inferred from homology"/>
<dbReference type="InterPro" id="IPR014718">
    <property type="entry name" value="GH-type_carb-bd"/>
</dbReference>
<evidence type="ECO:0000256" key="2">
    <source>
        <dbReference type="ARBA" id="ARBA00007401"/>
    </source>
</evidence>
<feature type="region of interest" description="Disordered" evidence="8">
    <location>
        <begin position="981"/>
        <end position="1004"/>
    </location>
</feature>
<evidence type="ECO:0000313" key="11">
    <source>
        <dbReference type="Proteomes" id="UP000317429"/>
    </source>
</evidence>
<dbReference type="InterPro" id="IPR004199">
    <property type="entry name" value="B-gal_small/dom_5"/>
</dbReference>
<keyword evidence="5 7" id="KW-0326">Glycosidase</keyword>
<dbReference type="Gene3D" id="2.60.120.260">
    <property type="entry name" value="Galactose-binding domain-like"/>
    <property type="match status" value="1"/>
</dbReference>
<accession>A0A518DFS8</accession>
<organism evidence="10 11">
    <name type="scientific">Pirellulimonas nuda</name>
    <dbReference type="NCBI Taxonomy" id="2528009"/>
    <lineage>
        <taxon>Bacteria</taxon>
        <taxon>Pseudomonadati</taxon>
        <taxon>Planctomycetota</taxon>
        <taxon>Planctomycetia</taxon>
        <taxon>Pirellulales</taxon>
        <taxon>Lacipirellulaceae</taxon>
        <taxon>Pirellulimonas</taxon>
    </lineage>
</organism>
<dbReference type="Pfam" id="PF16353">
    <property type="entry name" value="LacZ_4"/>
    <property type="match status" value="1"/>
</dbReference>
<comment type="similarity">
    <text evidence="2 7">Belongs to the glycosyl hydrolase 2 family.</text>
</comment>
<dbReference type="InterPro" id="IPR032312">
    <property type="entry name" value="LacZ_4"/>
</dbReference>
<evidence type="ECO:0000256" key="4">
    <source>
        <dbReference type="ARBA" id="ARBA00022801"/>
    </source>
</evidence>
<dbReference type="InterPro" id="IPR013783">
    <property type="entry name" value="Ig-like_fold"/>
</dbReference>
<dbReference type="InterPro" id="IPR006103">
    <property type="entry name" value="Glyco_hydro_2_cat"/>
</dbReference>
<evidence type="ECO:0000256" key="5">
    <source>
        <dbReference type="ARBA" id="ARBA00023295"/>
    </source>
</evidence>
<comment type="catalytic activity">
    <reaction evidence="1 7">
        <text>Hydrolysis of terminal non-reducing beta-D-galactose residues in beta-D-galactosides.</text>
        <dbReference type="EC" id="3.2.1.23"/>
    </reaction>
</comment>
<evidence type="ECO:0000256" key="6">
    <source>
        <dbReference type="ARBA" id="ARBA00032230"/>
    </source>
</evidence>
<dbReference type="PANTHER" id="PTHR46323">
    <property type="entry name" value="BETA-GALACTOSIDASE"/>
    <property type="match status" value="1"/>
</dbReference>
<protein>
    <recommendedName>
        <fullName evidence="3 7">Beta-galactosidase</fullName>
        <ecNumber evidence="3 7">3.2.1.23</ecNumber>
    </recommendedName>
    <alternativeName>
        <fullName evidence="6 7">Lactase</fullName>
    </alternativeName>
</protein>
<dbReference type="SMART" id="SM01038">
    <property type="entry name" value="Bgal_small_N"/>
    <property type="match status" value="1"/>
</dbReference>
<dbReference type="Pfam" id="PF02929">
    <property type="entry name" value="Bgal_small_N"/>
    <property type="match status" value="1"/>
</dbReference>
<evidence type="ECO:0000313" key="10">
    <source>
        <dbReference type="EMBL" id="QDU90329.1"/>
    </source>
</evidence>
<dbReference type="GO" id="GO:0016788">
    <property type="term" value="F:hydrolase activity, acting on ester bonds"/>
    <property type="evidence" value="ECO:0007669"/>
    <property type="project" value="UniProtKB-ARBA"/>
</dbReference>
<dbReference type="PANTHER" id="PTHR46323:SF2">
    <property type="entry name" value="BETA-GALACTOSIDASE"/>
    <property type="match status" value="1"/>
</dbReference>
<dbReference type="EC" id="3.2.1.23" evidence="3 7"/>
<dbReference type="KEGG" id="pnd:Pla175_37320"/>
<dbReference type="SUPFAM" id="SSF49303">
    <property type="entry name" value="beta-Galactosidase/glucuronidase domain"/>
    <property type="match status" value="2"/>
</dbReference>
<dbReference type="Pfam" id="PF00703">
    <property type="entry name" value="Glyco_hydro_2"/>
    <property type="match status" value="1"/>
</dbReference>
<evidence type="ECO:0000256" key="7">
    <source>
        <dbReference type="RuleBase" id="RU361154"/>
    </source>
</evidence>
<feature type="region of interest" description="Disordered" evidence="8">
    <location>
        <begin position="755"/>
        <end position="779"/>
    </location>
</feature>
<evidence type="ECO:0000259" key="9">
    <source>
        <dbReference type="SMART" id="SM01038"/>
    </source>
</evidence>
<dbReference type="InterPro" id="IPR006102">
    <property type="entry name" value="Ig-like_GH2"/>
</dbReference>
<keyword evidence="11" id="KW-1185">Reference proteome</keyword>
<dbReference type="GO" id="GO:0009341">
    <property type="term" value="C:beta-galactosidase complex"/>
    <property type="evidence" value="ECO:0007669"/>
    <property type="project" value="InterPro"/>
</dbReference>
<dbReference type="Pfam" id="PF02837">
    <property type="entry name" value="Glyco_hydro_2_N"/>
    <property type="match status" value="1"/>
</dbReference>
<dbReference type="InterPro" id="IPR050347">
    <property type="entry name" value="Bact_Beta-galactosidase"/>
</dbReference>
<name>A0A518DFS8_9BACT</name>
<dbReference type="PRINTS" id="PR00132">
    <property type="entry name" value="GLHYDRLASE2"/>
</dbReference>
<evidence type="ECO:0000256" key="3">
    <source>
        <dbReference type="ARBA" id="ARBA00012756"/>
    </source>
</evidence>
<dbReference type="Pfam" id="PF03629">
    <property type="entry name" value="SASA"/>
    <property type="match status" value="1"/>
</dbReference>
<sequence length="1300" mass="145757">MQGIAQIDKLPPEVPRKIPHTYFSTGDDFEPLVLGKTRSSLRAGEFGPEVGFALETATGDSPVYLVKYDASGMPLHHGWNGNQWQGGDPVPGRRNFYPGTADDDANQGTLYQAMLTRFHAGIVELERQGHTPRVRGFLWMQGEQDSKHEISATTYANNLQRLQRRLTEDLSLRERLPLAFGQVLPYEPALARFKYRSEIRQQMERADGASGQPEAIARARMVTTDDCSVLPDHVHYDAHGQLQLGRKFGRAIKQLQGVSVPPEIENASVFAINKLPPRSNQWPHPSRAAADRASYAEGSWVRSLNGTWKFHWCPRPEQRPADFYVEDFDASGWNDIPVPSTWEREGYGTPQYTNFKYPFKVDSPRVMGEPDPKFTSYKERNPVGSYLREFEVPAEWDGKRIILHFGGVRSAMFVWVNGEKVGYSQGSRLPAEFDITDALQPGANRLAVEVYRYSDGSYLEDQDFWRLSGIFRDVFLTAVPAEGLWDVYAEPDYNPKTGRGSVRIHSMPMSGADPQVKIEVVDPEGNAHAAHDGVVELGNVKPWSPDKPTLYTAFVHVESGGETIAVYRLPVGFRRLEVVGNELRFNGQPFKIRGVNRHEFYPQTGYVLDEDLMRRDAELIKRANINFVRTAHYPCDPRWYELCDEYGLLVLDEANVESHGLSYHKRVLPGDLPDWTAACVDRVERMVVRDRQHPCVAMWSLGNEAGYGTAFLEMRQAVHSADPEQRSIQYADMNLAADVDSQTYPPIDWLKQHVKGKAARKGEHGESSNEEQHGSYPSGKPFVMNEYSHAMGNSVGNLQDYWDLIYEHPVLAGGFIWDWVDQALYRDRSDPAKGYVYGGAFGDSPNDNRFCINGVIAADRTVHPHYYEVQKVYQPVGIESFDAELGELTLVNRHLDTNLSEFDFTYTVRADGEIVAEGNLPAVDVESGKSGTVDIAPAISGCAEASDGGHEVFVTFELIQVESRPGLPAAHVVAWEQFPWTNQPSDNRSGQSSPNPGGQLTAEQTDRGIVIVGKRFEARISASSGLIESYQVAGKEFLVSPMQWNFWRALTDNDGGWRVQDRLAVWKDAGKQVEVEKLISTVNEFGQVVVDATATIPSCRARITIQHTISADGTIDSDYGFQIRADNQGDFGPDLPRLGTQFTIPADCDQVTWYGRGPHENYWDRKTSAAIARYTSTVSEWITPYVKPQENANRCDVRWVTFTNDQGRGVRFSGTKANPLSVSAWPYAQNDLATKNHNSHLPTRDEITVNLDHRLMGVGGDNSWGHPVNDPYRIHADHKYAWSVSLELLGDKDTDAGIEN</sequence>
<reference evidence="10 11" key="1">
    <citation type="submission" date="2019-02" db="EMBL/GenBank/DDBJ databases">
        <title>Deep-cultivation of Planctomycetes and their phenomic and genomic characterization uncovers novel biology.</title>
        <authorList>
            <person name="Wiegand S."/>
            <person name="Jogler M."/>
            <person name="Boedeker C."/>
            <person name="Pinto D."/>
            <person name="Vollmers J."/>
            <person name="Rivas-Marin E."/>
            <person name="Kohn T."/>
            <person name="Peeters S.H."/>
            <person name="Heuer A."/>
            <person name="Rast P."/>
            <person name="Oberbeckmann S."/>
            <person name="Bunk B."/>
            <person name="Jeske O."/>
            <person name="Meyerdierks A."/>
            <person name="Storesund J.E."/>
            <person name="Kallscheuer N."/>
            <person name="Luecker S."/>
            <person name="Lage O.M."/>
            <person name="Pohl T."/>
            <person name="Merkel B.J."/>
            <person name="Hornburger P."/>
            <person name="Mueller R.-W."/>
            <person name="Bruemmer F."/>
            <person name="Labrenz M."/>
            <person name="Spormann A.M."/>
            <person name="Op den Camp H."/>
            <person name="Overmann J."/>
            <person name="Amann R."/>
            <person name="Jetten M.S.M."/>
            <person name="Mascher T."/>
            <person name="Medema M.H."/>
            <person name="Devos D.P."/>
            <person name="Kaster A.-K."/>
            <person name="Ovreas L."/>
            <person name="Rohde M."/>
            <person name="Galperin M.Y."/>
            <person name="Jogler C."/>
        </authorList>
    </citation>
    <scope>NUCLEOTIDE SEQUENCE [LARGE SCALE GENOMIC DNA]</scope>
    <source>
        <strain evidence="10 11">Pla175</strain>
    </source>
</reference>
<dbReference type="InterPro" id="IPR011013">
    <property type="entry name" value="Gal_mutarotase_sf_dom"/>
</dbReference>
<dbReference type="SUPFAM" id="SSF49785">
    <property type="entry name" value="Galactose-binding domain-like"/>
    <property type="match status" value="1"/>
</dbReference>